<gene>
    <name evidence="1" type="ORF">ABIE13_002989</name>
</gene>
<accession>A0ABV2QAG7</accession>
<name>A0ABV2QAG7_9BURK</name>
<organism evidence="1 2">
    <name type="scientific">Ottowia thiooxydans</name>
    <dbReference type="NCBI Taxonomy" id="219182"/>
    <lineage>
        <taxon>Bacteria</taxon>
        <taxon>Pseudomonadati</taxon>
        <taxon>Pseudomonadota</taxon>
        <taxon>Betaproteobacteria</taxon>
        <taxon>Burkholderiales</taxon>
        <taxon>Comamonadaceae</taxon>
        <taxon>Ottowia</taxon>
    </lineage>
</organism>
<evidence type="ECO:0000313" key="1">
    <source>
        <dbReference type="EMBL" id="MET4577878.1"/>
    </source>
</evidence>
<evidence type="ECO:0000313" key="2">
    <source>
        <dbReference type="Proteomes" id="UP001549320"/>
    </source>
</evidence>
<comment type="caution">
    <text evidence="1">The sequence shown here is derived from an EMBL/GenBank/DDBJ whole genome shotgun (WGS) entry which is preliminary data.</text>
</comment>
<proteinExistence type="predicted"/>
<dbReference type="Proteomes" id="UP001549320">
    <property type="component" value="Unassembled WGS sequence"/>
</dbReference>
<sequence>MCLNAQPITLSLEFQDEVTWVRSMPGLELSIELSMPVGVGALARNVLRHAPPSPLEIEQAIELVEEAVMPARVRLPAALQLFSADQLLYGLASEFLGEGHRTIAAQHPSGLNLSGPWGSPIWLSMDAVEALFNRLIARSEGRPEAQDRLPVDSAHSARLIMVRELLHHWALSGLNSAA</sequence>
<reference evidence="1 2" key="1">
    <citation type="submission" date="2024-06" db="EMBL/GenBank/DDBJ databases">
        <title>Sorghum-associated microbial communities from plants grown in Nebraska, USA.</title>
        <authorList>
            <person name="Schachtman D."/>
        </authorList>
    </citation>
    <scope>NUCLEOTIDE SEQUENCE [LARGE SCALE GENOMIC DNA]</scope>
    <source>
        <strain evidence="1 2">2709</strain>
    </source>
</reference>
<protein>
    <submittedName>
        <fullName evidence="1">Uncharacterized protein</fullName>
    </submittedName>
</protein>
<dbReference type="EMBL" id="JBEPSH010000005">
    <property type="protein sequence ID" value="MET4577878.1"/>
    <property type="molecule type" value="Genomic_DNA"/>
</dbReference>
<keyword evidence="2" id="KW-1185">Reference proteome</keyword>